<organism evidence="9 10">
    <name type="scientific">Artemisia annua</name>
    <name type="common">Sweet wormwood</name>
    <dbReference type="NCBI Taxonomy" id="35608"/>
    <lineage>
        <taxon>Eukaryota</taxon>
        <taxon>Viridiplantae</taxon>
        <taxon>Streptophyta</taxon>
        <taxon>Embryophyta</taxon>
        <taxon>Tracheophyta</taxon>
        <taxon>Spermatophyta</taxon>
        <taxon>Magnoliopsida</taxon>
        <taxon>eudicotyledons</taxon>
        <taxon>Gunneridae</taxon>
        <taxon>Pentapetalae</taxon>
        <taxon>asterids</taxon>
        <taxon>campanulids</taxon>
        <taxon>Asterales</taxon>
        <taxon>Asteraceae</taxon>
        <taxon>Asteroideae</taxon>
        <taxon>Anthemideae</taxon>
        <taxon>Artemisiinae</taxon>
        <taxon>Artemisia</taxon>
    </lineage>
</organism>
<feature type="transmembrane region" description="Helical" evidence="8">
    <location>
        <begin position="144"/>
        <end position="163"/>
    </location>
</feature>
<evidence type="ECO:0000256" key="5">
    <source>
        <dbReference type="ARBA" id="ARBA00023136"/>
    </source>
</evidence>
<evidence type="ECO:0000256" key="1">
    <source>
        <dbReference type="ARBA" id="ARBA00004141"/>
    </source>
</evidence>
<dbReference type="InterPro" id="IPR000109">
    <property type="entry name" value="POT_fam"/>
</dbReference>
<feature type="transmembrane region" description="Helical" evidence="8">
    <location>
        <begin position="542"/>
        <end position="562"/>
    </location>
</feature>
<feature type="transmembrane region" description="Helical" evidence="8">
    <location>
        <begin position="497"/>
        <end position="522"/>
    </location>
</feature>
<dbReference type="Proteomes" id="UP000245207">
    <property type="component" value="Unassembled WGS sequence"/>
</dbReference>
<keyword evidence="5 8" id="KW-0472">Membrane</keyword>
<evidence type="ECO:0000313" key="9">
    <source>
        <dbReference type="EMBL" id="PWA79875.1"/>
    </source>
</evidence>
<sequence>MEYEKGVGQNFTQDGTTDLKGRPASRSSTGRWRACYFMLGYEVCERMAYYGIATNLVLYLTRELHEGTVKSSNNVTNWAGTVWLTPLLGAYIADTYLGRYWTFMVASVIYLMGMCLLTLVVSLSSLKPPSCGQYVSVQDCDKRASSFQVGIFYCALYIIAIGTGGTKPNISTMGADQFDDFEPKERAHKLSFFNWWMFSIFFGTLFSNTFLVYIQDDVGWGLGYAIPTISLLVAIIAFVFGTPIYRHKPKAESPFTRMAKVLVATIRKRNVIVPLDPKELYELSLDEYSSPGKNRIDHSSSLRYLDKAAVKVEEPASEWKLCPVTQVEQTKQMVKMVPILCATLIPSTLLAQTQTLFVKQGTTLNRSMGPHFDIPPASLSVFLTLSMLISIALYDRFFVPFIRKYTKNPRGITLLQRMTIGIILQIITMVIASLVERRRLSVAKDHGIVEKGQIVPLSIFILLPQFALMGVADCFLEVAKLEFFYDQAPEGMKSLGTAYFTTTLGVGYFLSSFILSTVANVTKKNGHKGWILNNLNLSHLDYYYAFYAVLSFVNFIFFLIVAKNFDYNAEANGIEQESEQNIGKATELGYVSAT</sequence>
<feature type="region of interest" description="Disordered" evidence="7">
    <location>
        <begin position="1"/>
        <end position="27"/>
    </location>
</feature>
<feature type="transmembrane region" description="Helical" evidence="8">
    <location>
        <begin position="336"/>
        <end position="357"/>
    </location>
</feature>
<dbReference type="InterPro" id="IPR044739">
    <property type="entry name" value="NRT1/PTR"/>
</dbReference>
<dbReference type="SUPFAM" id="SSF103473">
    <property type="entry name" value="MFS general substrate transporter"/>
    <property type="match status" value="1"/>
</dbReference>
<dbReference type="CDD" id="cd17417">
    <property type="entry name" value="MFS_NPF5"/>
    <property type="match status" value="1"/>
</dbReference>
<feature type="transmembrane region" description="Helical" evidence="8">
    <location>
        <begin position="100"/>
        <end position="124"/>
    </location>
</feature>
<feature type="transmembrane region" description="Helical" evidence="8">
    <location>
        <begin position="414"/>
        <end position="434"/>
    </location>
</feature>
<dbReference type="InterPro" id="IPR036259">
    <property type="entry name" value="MFS_trans_sf"/>
</dbReference>
<comment type="subcellular location">
    <subcellularLocation>
        <location evidence="1">Membrane</location>
        <topology evidence="1">Multi-pass membrane protein</topology>
    </subcellularLocation>
</comment>
<feature type="transmembrane region" description="Helical" evidence="8">
    <location>
        <begin position="193"/>
        <end position="214"/>
    </location>
</feature>
<evidence type="ECO:0000256" key="3">
    <source>
        <dbReference type="ARBA" id="ARBA00022692"/>
    </source>
</evidence>
<feature type="transmembrane region" description="Helical" evidence="8">
    <location>
        <begin position="220"/>
        <end position="240"/>
    </location>
</feature>
<comment type="similarity">
    <text evidence="6">Belongs to the major facilitator superfamily. Phosphate:H(+) symporter (TC 2.A.1.9) family.</text>
</comment>
<dbReference type="GO" id="GO:0042937">
    <property type="term" value="F:tripeptide transmembrane transporter activity"/>
    <property type="evidence" value="ECO:0007669"/>
    <property type="project" value="InterPro"/>
</dbReference>
<evidence type="ECO:0000313" key="10">
    <source>
        <dbReference type="Proteomes" id="UP000245207"/>
    </source>
</evidence>
<dbReference type="AlphaFoldDB" id="A0A2U1P281"/>
<feature type="transmembrane region" description="Helical" evidence="8">
    <location>
        <begin position="454"/>
        <end position="476"/>
    </location>
</feature>
<comment type="caution">
    <text evidence="9">The sequence shown here is derived from an EMBL/GenBank/DDBJ whole genome shotgun (WGS) entry which is preliminary data.</text>
</comment>
<proteinExistence type="inferred from homology"/>
<dbReference type="OrthoDB" id="8904098at2759"/>
<keyword evidence="3 8" id="KW-0812">Transmembrane</keyword>
<evidence type="ECO:0000256" key="2">
    <source>
        <dbReference type="ARBA" id="ARBA00005982"/>
    </source>
</evidence>
<evidence type="ECO:0000256" key="6">
    <source>
        <dbReference type="ARBA" id="ARBA00044504"/>
    </source>
</evidence>
<gene>
    <name evidence="9" type="ORF">CTI12_AA199570</name>
</gene>
<reference evidence="9 10" key="1">
    <citation type="journal article" date="2018" name="Mol. Plant">
        <title>The genome of Artemisia annua provides insight into the evolution of Asteraceae family and artemisinin biosynthesis.</title>
        <authorList>
            <person name="Shen Q."/>
            <person name="Zhang L."/>
            <person name="Liao Z."/>
            <person name="Wang S."/>
            <person name="Yan T."/>
            <person name="Shi P."/>
            <person name="Liu M."/>
            <person name="Fu X."/>
            <person name="Pan Q."/>
            <person name="Wang Y."/>
            <person name="Lv Z."/>
            <person name="Lu X."/>
            <person name="Zhang F."/>
            <person name="Jiang W."/>
            <person name="Ma Y."/>
            <person name="Chen M."/>
            <person name="Hao X."/>
            <person name="Li L."/>
            <person name="Tang Y."/>
            <person name="Lv G."/>
            <person name="Zhou Y."/>
            <person name="Sun X."/>
            <person name="Brodelius P.E."/>
            <person name="Rose J.K.C."/>
            <person name="Tang K."/>
        </authorList>
    </citation>
    <scope>NUCLEOTIDE SEQUENCE [LARGE SCALE GENOMIC DNA]</scope>
    <source>
        <strain evidence="10">cv. Huhao1</strain>
        <tissue evidence="9">Leaf</tissue>
    </source>
</reference>
<dbReference type="EMBL" id="PKPP01001792">
    <property type="protein sequence ID" value="PWA79875.1"/>
    <property type="molecule type" value="Genomic_DNA"/>
</dbReference>
<accession>A0A2U1P281</accession>
<dbReference type="GO" id="GO:0071916">
    <property type="term" value="F:dipeptide transmembrane transporter activity"/>
    <property type="evidence" value="ECO:0007669"/>
    <property type="project" value="InterPro"/>
</dbReference>
<dbReference type="PANTHER" id="PTHR11654">
    <property type="entry name" value="OLIGOPEPTIDE TRANSPORTER-RELATED"/>
    <property type="match status" value="1"/>
</dbReference>
<dbReference type="Gene3D" id="1.20.1250.20">
    <property type="entry name" value="MFS general substrate transporter like domains"/>
    <property type="match status" value="1"/>
</dbReference>
<evidence type="ECO:0000256" key="7">
    <source>
        <dbReference type="SAM" id="MobiDB-lite"/>
    </source>
</evidence>
<dbReference type="GO" id="GO:0016020">
    <property type="term" value="C:membrane"/>
    <property type="evidence" value="ECO:0007669"/>
    <property type="project" value="UniProtKB-SubCell"/>
</dbReference>
<evidence type="ECO:0000256" key="8">
    <source>
        <dbReference type="SAM" id="Phobius"/>
    </source>
</evidence>
<protein>
    <submittedName>
        <fullName evidence="9">Proton-dependent oligopeptide transporter family</fullName>
    </submittedName>
</protein>
<comment type="similarity">
    <text evidence="2">Belongs to the major facilitator superfamily. Proton-dependent oligopeptide transporter (POT/PTR) (TC 2.A.17) family.</text>
</comment>
<name>A0A2U1P281_ARTAN</name>
<keyword evidence="10" id="KW-1185">Reference proteome</keyword>
<feature type="transmembrane region" description="Helical" evidence="8">
    <location>
        <begin position="377"/>
        <end position="394"/>
    </location>
</feature>
<dbReference type="Pfam" id="PF00854">
    <property type="entry name" value="PTR2"/>
    <property type="match status" value="1"/>
</dbReference>
<keyword evidence="4 8" id="KW-1133">Transmembrane helix</keyword>
<evidence type="ECO:0000256" key="4">
    <source>
        <dbReference type="ARBA" id="ARBA00022989"/>
    </source>
</evidence>